<comment type="caution">
    <text evidence="1">The sequence shown here is derived from an EMBL/GenBank/DDBJ whole genome shotgun (WGS) entry which is preliminary data.</text>
</comment>
<evidence type="ECO:0000313" key="1">
    <source>
        <dbReference type="EMBL" id="PQV49470.1"/>
    </source>
</evidence>
<proteinExistence type="predicted"/>
<dbReference type="Proteomes" id="UP000251545">
    <property type="component" value="Unassembled WGS sequence"/>
</dbReference>
<accession>A0A362X183</accession>
<name>A0A362X183_9FLAO</name>
<gene>
    <name evidence="1" type="ORF">CLV33_103101</name>
</gene>
<evidence type="ECO:0000313" key="2">
    <source>
        <dbReference type="Proteomes" id="UP000251545"/>
    </source>
</evidence>
<protein>
    <submittedName>
        <fullName evidence="1">Uncharacterized protein DUF4402</fullName>
    </submittedName>
</protein>
<dbReference type="EMBL" id="PVEO01000003">
    <property type="protein sequence ID" value="PQV49470.1"/>
    <property type="molecule type" value="Genomic_DNA"/>
</dbReference>
<dbReference type="InterPro" id="IPR025514">
    <property type="entry name" value="DUF4402"/>
</dbReference>
<organism evidence="1 2">
    <name type="scientific">Jejuia pallidilutea</name>
    <dbReference type="NCBI Taxonomy" id="504487"/>
    <lineage>
        <taxon>Bacteria</taxon>
        <taxon>Pseudomonadati</taxon>
        <taxon>Bacteroidota</taxon>
        <taxon>Flavobacteriia</taxon>
        <taxon>Flavobacteriales</taxon>
        <taxon>Flavobacteriaceae</taxon>
        <taxon>Jejuia</taxon>
    </lineage>
</organism>
<dbReference type="AlphaFoldDB" id="A0A362X183"/>
<sequence length="172" mass="18312">MAYMLWANYGAQAQTASSTSTAVIVQPISIYSFGSVLNFGAFTPDPLNPSTLTLTPESSTSASKDYASNLILHEYSDRAAGSFYVEGAPGAAFIVSLPESATLTNENTDTMTVTDFTVAEAYTFYDEFESTNVFNIDDDGELPILVAGTLNIGAAQPSGNYSGNYLVTVNYQ</sequence>
<dbReference type="Pfam" id="PF14352">
    <property type="entry name" value="DUF4402"/>
    <property type="match status" value="1"/>
</dbReference>
<reference evidence="1 2" key="1">
    <citation type="submission" date="2018-02" db="EMBL/GenBank/DDBJ databases">
        <title>Genomic Encyclopedia of Archaeal and Bacterial Type Strains, Phase II (KMG-II): from individual species to whole genera.</title>
        <authorList>
            <person name="Goeker M."/>
        </authorList>
    </citation>
    <scope>NUCLEOTIDE SEQUENCE [LARGE SCALE GENOMIC DNA]</scope>
    <source>
        <strain evidence="1 2">DSM 21165</strain>
    </source>
</reference>